<evidence type="ECO:0008006" key="4">
    <source>
        <dbReference type="Google" id="ProtNLM"/>
    </source>
</evidence>
<dbReference type="InterPro" id="IPR011335">
    <property type="entry name" value="Restrct_endonuc-II-like"/>
</dbReference>
<evidence type="ECO:0000313" key="3">
    <source>
        <dbReference type="Proteomes" id="UP001221217"/>
    </source>
</evidence>
<sequence>MKYRITPQLISLTYEAALQSFWRHNALKKYLRGCELPEKYLNSWDKEETKRAFLDRVFEELQNNDEGKAFVLKLALSLIEQKTFPDLRNWEDSDIKIQNAQRAVQDLRTYLKEQNQKIRSEEEKLSSKKRANEERQKLQRQVTDKNKLQERLNSLFTEIGTQSGGYKFQDWFYDLLDYCEIDNKRPYVIDGRQIDGSLTHEGTTYLVELKFTASQSSATDVDSIKAKVNKMADNTMAILLSMSGFSEVAKNDASGSKTTLLLMESAHVFLFLTGGMNFKDIISRIRRHASQTGESYLSVNDFGK</sequence>
<reference evidence="2 3" key="1">
    <citation type="submission" date="2022-12" db="EMBL/GenBank/DDBJ databases">
        <title>Metagenome assembled genome from gulf of manar.</title>
        <authorList>
            <person name="Kohli P."/>
            <person name="Pk S."/>
            <person name="Venkata Ramana C."/>
            <person name="Sasikala C."/>
        </authorList>
    </citation>
    <scope>NUCLEOTIDE SEQUENCE [LARGE SCALE GENOMIC DNA]</scope>
    <source>
        <strain evidence="2">JB008</strain>
    </source>
</reference>
<dbReference type="Proteomes" id="UP001221217">
    <property type="component" value="Unassembled WGS sequence"/>
</dbReference>
<organism evidence="2 3">
    <name type="scientific">Candidatus Thalassospirochaeta sargassi</name>
    <dbReference type="NCBI Taxonomy" id="3119039"/>
    <lineage>
        <taxon>Bacteria</taxon>
        <taxon>Pseudomonadati</taxon>
        <taxon>Spirochaetota</taxon>
        <taxon>Spirochaetia</taxon>
        <taxon>Spirochaetales</taxon>
        <taxon>Spirochaetaceae</taxon>
        <taxon>Candidatus Thalassospirochaeta</taxon>
    </lineage>
</organism>
<accession>A0AAJ1ML67</accession>
<dbReference type="EMBL" id="JAQQAL010000028">
    <property type="protein sequence ID" value="MDC7227536.1"/>
    <property type="molecule type" value="Genomic_DNA"/>
</dbReference>
<comment type="caution">
    <text evidence="2">The sequence shown here is derived from an EMBL/GenBank/DDBJ whole genome shotgun (WGS) entry which is preliminary data.</text>
</comment>
<gene>
    <name evidence="2" type="ORF">PQJ61_12295</name>
</gene>
<evidence type="ECO:0000256" key="1">
    <source>
        <dbReference type="SAM" id="MobiDB-lite"/>
    </source>
</evidence>
<feature type="region of interest" description="Disordered" evidence="1">
    <location>
        <begin position="121"/>
        <end position="144"/>
    </location>
</feature>
<evidence type="ECO:0000313" key="2">
    <source>
        <dbReference type="EMBL" id="MDC7227536.1"/>
    </source>
</evidence>
<dbReference type="SUPFAM" id="SSF52980">
    <property type="entry name" value="Restriction endonuclease-like"/>
    <property type="match status" value="1"/>
</dbReference>
<dbReference type="AlphaFoldDB" id="A0AAJ1ML67"/>
<proteinExistence type="predicted"/>
<name>A0AAJ1ML67_9SPIO</name>
<protein>
    <recommendedName>
        <fullName evidence="4">Restriction endonuclease type IV Mrr domain-containing protein</fullName>
    </recommendedName>
</protein>